<accession>A0A0F9G2W8</accession>
<dbReference type="EMBL" id="LAZR01021608">
    <property type="protein sequence ID" value="KKL84771.1"/>
    <property type="molecule type" value="Genomic_DNA"/>
</dbReference>
<sequence length="212" mass="24069">MPLTAKAGQDFETVEAGVYKGRCIKIIDLGTHDVTWQEETQSKHKVIIMFELPETCMKKEPNRGKPFAVSLFISLSLHKKSNLRPLLVGWRGKDFTEEEAKNFDILKLLDVPALINVIHNERDGNVYANIANIMPLKKKECPIRINPLLSFSLESFDQKIFESLSENLQKKITSSEEYIQLTTGQGMTVTEDDKNVVIDITGDDVKDEEIPF</sequence>
<name>A0A0F9G2W8_9ZZZZ</name>
<gene>
    <name evidence="1" type="ORF">LCGC14_1961370</name>
</gene>
<organism evidence="1">
    <name type="scientific">marine sediment metagenome</name>
    <dbReference type="NCBI Taxonomy" id="412755"/>
    <lineage>
        <taxon>unclassified sequences</taxon>
        <taxon>metagenomes</taxon>
        <taxon>ecological metagenomes</taxon>
    </lineage>
</organism>
<dbReference type="InterPro" id="IPR059222">
    <property type="entry name" value="NGO0469-like"/>
</dbReference>
<dbReference type="AlphaFoldDB" id="A0A0F9G2W8"/>
<dbReference type="NCBIfam" id="NF046043">
    <property type="entry name" value="rep_init_NGO0469"/>
    <property type="match status" value="1"/>
</dbReference>
<proteinExistence type="predicted"/>
<comment type="caution">
    <text evidence="1">The sequence shown here is derived from an EMBL/GenBank/DDBJ whole genome shotgun (WGS) entry which is preliminary data.</text>
</comment>
<reference evidence="1" key="1">
    <citation type="journal article" date="2015" name="Nature">
        <title>Complex archaea that bridge the gap between prokaryotes and eukaryotes.</title>
        <authorList>
            <person name="Spang A."/>
            <person name="Saw J.H."/>
            <person name="Jorgensen S.L."/>
            <person name="Zaremba-Niedzwiedzka K."/>
            <person name="Martijn J."/>
            <person name="Lind A.E."/>
            <person name="van Eijk R."/>
            <person name="Schleper C."/>
            <person name="Guy L."/>
            <person name="Ettema T.J."/>
        </authorList>
    </citation>
    <scope>NUCLEOTIDE SEQUENCE</scope>
</reference>
<evidence type="ECO:0000313" key="1">
    <source>
        <dbReference type="EMBL" id="KKL84771.1"/>
    </source>
</evidence>
<protein>
    <submittedName>
        <fullName evidence="1">Uncharacterized protein</fullName>
    </submittedName>
</protein>